<evidence type="ECO:0000313" key="2">
    <source>
        <dbReference type="EMBL" id="KAH6833071.1"/>
    </source>
</evidence>
<dbReference type="Proteomes" id="UP001190926">
    <property type="component" value="Unassembled WGS sequence"/>
</dbReference>
<gene>
    <name evidence="2" type="ORF">C2S53_005019</name>
</gene>
<proteinExistence type="predicted"/>
<protein>
    <submittedName>
        <fullName evidence="2">Uncharacterized protein</fullName>
    </submittedName>
</protein>
<reference evidence="2 3" key="1">
    <citation type="journal article" date="2021" name="Nat. Commun.">
        <title>Incipient diploidization of the medicinal plant Perilla within 10,000 years.</title>
        <authorList>
            <person name="Zhang Y."/>
            <person name="Shen Q."/>
            <person name="Leng L."/>
            <person name="Zhang D."/>
            <person name="Chen S."/>
            <person name="Shi Y."/>
            <person name="Ning Z."/>
            <person name="Chen S."/>
        </authorList>
    </citation>
    <scope>NUCLEOTIDE SEQUENCE [LARGE SCALE GENOMIC DNA]</scope>
    <source>
        <strain evidence="3">cv. PC099</strain>
    </source>
</reference>
<name>A0AAD4JFV3_PERFH</name>
<evidence type="ECO:0000256" key="1">
    <source>
        <dbReference type="SAM" id="MobiDB-lite"/>
    </source>
</evidence>
<keyword evidence="3" id="KW-1185">Reference proteome</keyword>
<organism evidence="2 3">
    <name type="scientific">Perilla frutescens var. hirtella</name>
    <name type="common">Perilla citriodora</name>
    <name type="synonym">Perilla setoyensis</name>
    <dbReference type="NCBI Taxonomy" id="608512"/>
    <lineage>
        <taxon>Eukaryota</taxon>
        <taxon>Viridiplantae</taxon>
        <taxon>Streptophyta</taxon>
        <taxon>Embryophyta</taxon>
        <taxon>Tracheophyta</taxon>
        <taxon>Spermatophyta</taxon>
        <taxon>Magnoliopsida</taxon>
        <taxon>eudicotyledons</taxon>
        <taxon>Gunneridae</taxon>
        <taxon>Pentapetalae</taxon>
        <taxon>asterids</taxon>
        <taxon>lamiids</taxon>
        <taxon>Lamiales</taxon>
        <taxon>Lamiaceae</taxon>
        <taxon>Nepetoideae</taxon>
        <taxon>Elsholtzieae</taxon>
        <taxon>Perilla</taxon>
    </lineage>
</organism>
<accession>A0AAD4JFV3</accession>
<dbReference type="EMBL" id="SDAM02000060">
    <property type="protein sequence ID" value="KAH6833071.1"/>
    <property type="molecule type" value="Genomic_DNA"/>
</dbReference>
<dbReference type="AlphaFoldDB" id="A0AAD4JFV3"/>
<comment type="caution">
    <text evidence="2">The sequence shown here is derived from an EMBL/GenBank/DDBJ whole genome shotgun (WGS) entry which is preliminary data.</text>
</comment>
<evidence type="ECO:0000313" key="3">
    <source>
        <dbReference type="Proteomes" id="UP001190926"/>
    </source>
</evidence>
<feature type="compositionally biased region" description="Basic and acidic residues" evidence="1">
    <location>
        <begin position="80"/>
        <end position="89"/>
    </location>
</feature>
<sequence length="101" mass="11788">MEEKQKELREKIAFSDEMAMIEENAMFDHHQQKNSYRFVDMLSVQDQDFSSTTSSSIFDDFLQNMIPPPPPTVPEYSEVVESKKEEPKKTKGTQICVHDKE</sequence>
<feature type="region of interest" description="Disordered" evidence="1">
    <location>
        <begin position="74"/>
        <end position="101"/>
    </location>
</feature>